<name>A0ABD1Z5U4_9MARC</name>
<proteinExistence type="predicted"/>
<evidence type="ECO:0000313" key="2">
    <source>
        <dbReference type="Proteomes" id="UP001605036"/>
    </source>
</evidence>
<dbReference type="AlphaFoldDB" id="A0ABD1Z5U4"/>
<dbReference type="EMBL" id="JBHFFA010000002">
    <property type="protein sequence ID" value="KAL2643090.1"/>
    <property type="molecule type" value="Genomic_DNA"/>
</dbReference>
<reference evidence="1 2" key="1">
    <citation type="submission" date="2024-09" db="EMBL/GenBank/DDBJ databases">
        <title>Chromosome-scale assembly of Riccia fluitans.</title>
        <authorList>
            <person name="Paukszto L."/>
            <person name="Sawicki J."/>
            <person name="Karawczyk K."/>
            <person name="Piernik-Szablinska J."/>
            <person name="Szczecinska M."/>
            <person name="Mazdziarz M."/>
        </authorList>
    </citation>
    <scope>NUCLEOTIDE SEQUENCE [LARGE SCALE GENOMIC DNA]</scope>
    <source>
        <strain evidence="1">Rf_01</strain>
        <tissue evidence="1">Aerial parts of the thallus</tissue>
    </source>
</reference>
<organism evidence="1 2">
    <name type="scientific">Riccia fluitans</name>
    <dbReference type="NCBI Taxonomy" id="41844"/>
    <lineage>
        <taxon>Eukaryota</taxon>
        <taxon>Viridiplantae</taxon>
        <taxon>Streptophyta</taxon>
        <taxon>Embryophyta</taxon>
        <taxon>Marchantiophyta</taxon>
        <taxon>Marchantiopsida</taxon>
        <taxon>Marchantiidae</taxon>
        <taxon>Marchantiales</taxon>
        <taxon>Ricciaceae</taxon>
        <taxon>Riccia</taxon>
    </lineage>
</organism>
<accession>A0ABD1Z5U4</accession>
<evidence type="ECO:0000313" key="1">
    <source>
        <dbReference type="EMBL" id="KAL2643090.1"/>
    </source>
</evidence>
<comment type="caution">
    <text evidence="1">The sequence shown here is derived from an EMBL/GenBank/DDBJ whole genome shotgun (WGS) entry which is preliminary data.</text>
</comment>
<dbReference type="Proteomes" id="UP001605036">
    <property type="component" value="Unassembled WGS sequence"/>
</dbReference>
<keyword evidence="2" id="KW-1185">Reference proteome</keyword>
<sequence length="147" mass="17521">MREGAVKCPNCCIPFHRVMIQKFYMERISPPEHAATYFVDPVQLRRSRLILPFMCECLDFYLVVYECGVPLDEHKEMLFDLISEVDTKFPNSVLDEEDRFPGPYDLHAEVKRLLRFYLCRQIANRELFAEYMQDIGTRFTSRTWPPE</sequence>
<protein>
    <submittedName>
        <fullName evidence="1">Uncharacterized protein</fullName>
    </submittedName>
</protein>
<gene>
    <name evidence="1" type="ORF">R1flu_010677</name>
</gene>